<feature type="chain" id="PRO_5012169512" evidence="1">
    <location>
        <begin position="16"/>
        <end position="59"/>
    </location>
</feature>
<accession>A0A1Y3BRI3</accession>
<organism evidence="2 3">
    <name type="scientific">Euroglyphus maynei</name>
    <name type="common">Mayne's house dust mite</name>
    <dbReference type="NCBI Taxonomy" id="6958"/>
    <lineage>
        <taxon>Eukaryota</taxon>
        <taxon>Metazoa</taxon>
        <taxon>Ecdysozoa</taxon>
        <taxon>Arthropoda</taxon>
        <taxon>Chelicerata</taxon>
        <taxon>Arachnida</taxon>
        <taxon>Acari</taxon>
        <taxon>Acariformes</taxon>
        <taxon>Sarcoptiformes</taxon>
        <taxon>Astigmata</taxon>
        <taxon>Psoroptidia</taxon>
        <taxon>Analgoidea</taxon>
        <taxon>Pyroglyphidae</taxon>
        <taxon>Pyroglyphinae</taxon>
        <taxon>Euroglyphus</taxon>
    </lineage>
</organism>
<sequence>MIFMPLFSIILSIQSDNIENGDELNDNCNNERNKMMSKKKADNHIHRCCNEILICTLFE</sequence>
<gene>
    <name evidence="2" type="ORF">BLA29_011252</name>
</gene>
<evidence type="ECO:0000313" key="3">
    <source>
        <dbReference type="Proteomes" id="UP000194236"/>
    </source>
</evidence>
<proteinExistence type="predicted"/>
<dbReference type="AlphaFoldDB" id="A0A1Y3BRI3"/>
<feature type="signal peptide" evidence="1">
    <location>
        <begin position="1"/>
        <end position="15"/>
    </location>
</feature>
<dbReference type="EMBL" id="MUJZ01002920">
    <property type="protein sequence ID" value="OTF83611.1"/>
    <property type="molecule type" value="Genomic_DNA"/>
</dbReference>
<dbReference type="Proteomes" id="UP000194236">
    <property type="component" value="Unassembled WGS sequence"/>
</dbReference>
<name>A0A1Y3BRI3_EURMA</name>
<reference evidence="2 3" key="1">
    <citation type="submission" date="2017-03" db="EMBL/GenBank/DDBJ databases">
        <title>Genome Survey of Euroglyphus maynei.</title>
        <authorList>
            <person name="Arlian L.G."/>
            <person name="Morgan M.S."/>
            <person name="Rider S.D."/>
        </authorList>
    </citation>
    <scope>NUCLEOTIDE SEQUENCE [LARGE SCALE GENOMIC DNA]</scope>
    <source>
        <strain evidence="2">Arlian Lab</strain>
        <tissue evidence="2">Whole body</tissue>
    </source>
</reference>
<keyword evidence="3" id="KW-1185">Reference proteome</keyword>
<keyword evidence="1" id="KW-0732">Signal</keyword>
<evidence type="ECO:0000256" key="1">
    <source>
        <dbReference type="SAM" id="SignalP"/>
    </source>
</evidence>
<comment type="caution">
    <text evidence="2">The sequence shown here is derived from an EMBL/GenBank/DDBJ whole genome shotgun (WGS) entry which is preliminary data.</text>
</comment>
<protein>
    <submittedName>
        <fullName evidence="2">Uncharacterized protein</fullName>
    </submittedName>
</protein>
<evidence type="ECO:0000313" key="2">
    <source>
        <dbReference type="EMBL" id="OTF83611.1"/>
    </source>
</evidence>
<dbReference type="OrthoDB" id="10601663at2759"/>